<sequence length="174" mass="19516">MVNDFKMCDSVVVQSASDRNDSSNKCSPSGASYCSSATLYDFEGNFQNNHSSFEVSNIGEEAERLGSSNKQNGACPYRFQLEQDDGELKFWSVGCYEMIMLRGHGYGLNMQERGRDSLFAGGVVFELVERLQRQLQEEMELHAILENAIEKNTGELSSSSCLPHNVCQYFNHPL</sequence>
<protein>
    <submittedName>
        <fullName evidence="1">Uncharacterized protein</fullName>
    </submittedName>
</protein>
<accession>A0A438FID4</accession>
<evidence type="ECO:0000313" key="1">
    <source>
        <dbReference type="EMBL" id="RVW59754.1"/>
    </source>
</evidence>
<gene>
    <name evidence="1" type="ORF">CK203_096377</name>
</gene>
<name>A0A438FID4_VITVI</name>
<dbReference type="EMBL" id="QGNW01000878">
    <property type="protein sequence ID" value="RVW59754.1"/>
    <property type="molecule type" value="Genomic_DNA"/>
</dbReference>
<dbReference type="OrthoDB" id="418495at2759"/>
<dbReference type="Proteomes" id="UP000288805">
    <property type="component" value="Unassembled WGS sequence"/>
</dbReference>
<evidence type="ECO:0000313" key="2">
    <source>
        <dbReference type="Proteomes" id="UP000288805"/>
    </source>
</evidence>
<comment type="caution">
    <text evidence="1">The sequence shown here is derived from an EMBL/GenBank/DDBJ whole genome shotgun (WGS) entry which is preliminary data.</text>
</comment>
<organism evidence="1 2">
    <name type="scientific">Vitis vinifera</name>
    <name type="common">Grape</name>
    <dbReference type="NCBI Taxonomy" id="29760"/>
    <lineage>
        <taxon>Eukaryota</taxon>
        <taxon>Viridiplantae</taxon>
        <taxon>Streptophyta</taxon>
        <taxon>Embryophyta</taxon>
        <taxon>Tracheophyta</taxon>
        <taxon>Spermatophyta</taxon>
        <taxon>Magnoliopsida</taxon>
        <taxon>eudicotyledons</taxon>
        <taxon>Gunneridae</taxon>
        <taxon>Pentapetalae</taxon>
        <taxon>rosids</taxon>
        <taxon>Vitales</taxon>
        <taxon>Vitaceae</taxon>
        <taxon>Viteae</taxon>
        <taxon>Vitis</taxon>
    </lineage>
</organism>
<reference evidence="1 2" key="1">
    <citation type="journal article" date="2018" name="PLoS Genet.">
        <title>Population sequencing reveals clonal diversity and ancestral inbreeding in the grapevine cultivar Chardonnay.</title>
        <authorList>
            <person name="Roach M.J."/>
            <person name="Johnson D.L."/>
            <person name="Bohlmann J."/>
            <person name="van Vuuren H.J."/>
            <person name="Jones S.J."/>
            <person name="Pretorius I.S."/>
            <person name="Schmidt S.A."/>
            <person name="Borneman A.R."/>
        </authorList>
    </citation>
    <scope>NUCLEOTIDE SEQUENCE [LARGE SCALE GENOMIC DNA]</scope>
    <source>
        <strain evidence="2">cv. Chardonnay</strain>
        <tissue evidence="1">Leaf</tissue>
    </source>
</reference>
<proteinExistence type="predicted"/>
<dbReference type="AlphaFoldDB" id="A0A438FID4"/>